<evidence type="ECO:0000256" key="3">
    <source>
        <dbReference type="ARBA" id="ARBA00022741"/>
    </source>
</evidence>
<dbReference type="AlphaFoldDB" id="A0A1I0AI12"/>
<keyword evidence="6" id="KW-0472">Membrane</keyword>
<name>A0A1I0AI12_9FIRM</name>
<dbReference type="PANTHER" id="PTHR24345">
    <property type="entry name" value="SERINE/THREONINE-PROTEIN KINASE PLK"/>
    <property type="match status" value="1"/>
</dbReference>
<dbReference type="SMART" id="SM00220">
    <property type="entry name" value="S_TKc"/>
    <property type="match status" value="1"/>
</dbReference>
<evidence type="ECO:0000256" key="1">
    <source>
        <dbReference type="ARBA" id="ARBA00022527"/>
    </source>
</evidence>
<evidence type="ECO:0000259" key="7">
    <source>
        <dbReference type="PROSITE" id="PS50011"/>
    </source>
</evidence>
<dbReference type="GO" id="GO:0005524">
    <property type="term" value="F:ATP binding"/>
    <property type="evidence" value="ECO:0007669"/>
    <property type="project" value="UniProtKB-KW"/>
</dbReference>
<dbReference type="EMBL" id="FOHU01000003">
    <property type="protein sequence ID" value="SES93850.1"/>
    <property type="molecule type" value="Genomic_DNA"/>
</dbReference>
<dbReference type="OrthoDB" id="583109at2"/>
<proteinExistence type="predicted"/>
<dbReference type="PROSITE" id="PS50011">
    <property type="entry name" value="PROTEIN_KINASE_DOM"/>
    <property type="match status" value="1"/>
</dbReference>
<feature type="transmembrane region" description="Helical" evidence="6">
    <location>
        <begin position="279"/>
        <end position="299"/>
    </location>
</feature>
<organism evidence="8 9">
    <name type="scientific">Natronincola peptidivorans</name>
    <dbReference type="NCBI Taxonomy" id="426128"/>
    <lineage>
        <taxon>Bacteria</taxon>
        <taxon>Bacillati</taxon>
        <taxon>Bacillota</taxon>
        <taxon>Clostridia</taxon>
        <taxon>Peptostreptococcales</taxon>
        <taxon>Natronincolaceae</taxon>
        <taxon>Natronincola</taxon>
    </lineage>
</organism>
<evidence type="ECO:0000256" key="6">
    <source>
        <dbReference type="SAM" id="Phobius"/>
    </source>
</evidence>
<keyword evidence="5" id="KW-0067">ATP-binding</keyword>
<dbReference type="STRING" id="426128.SAMN05660297_00930"/>
<dbReference type="RefSeq" id="WP_090440054.1">
    <property type="nucleotide sequence ID" value="NZ_FOHU01000003.1"/>
</dbReference>
<keyword evidence="3" id="KW-0547">Nucleotide-binding</keyword>
<evidence type="ECO:0000256" key="5">
    <source>
        <dbReference type="ARBA" id="ARBA00022840"/>
    </source>
</evidence>
<accession>A0A1I0AI12</accession>
<dbReference type="SUPFAM" id="SSF56112">
    <property type="entry name" value="Protein kinase-like (PK-like)"/>
    <property type="match status" value="1"/>
</dbReference>
<dbReference type="Gene3D" id="1.10.510.10">
    <property type="entry name" value="Transferase(Phosphotransferase) domain 1"/>
    <property type="match status" value="1"/>
</dbReference>
<keyword evidence="9" id="KW-1185">Reference proteome</keyword>
<dbReference type="InterPro" id="IPR011009">
    <property type="entry name" value="Kinase-like_dom_sf"/>
</dbReference>
<keyword evidence="4 8" id="KW-0418">Kinase</keyword>
<dbReference type="PANTHER" id="PTHR24345:SF0">
    <property type="entry name" value="CELL CYCLE SERINE_THREONINE-PROTEIN KINASE CDC5_MSD2"/>
    <property type="match status" value="1"/>
</dbReference>
<keyword evidence="6" id="KW-1133">Transmembrane helix</keyword>
<feature type="domain" description="Protein kinase" evidence="7">
    <location>
        <begin position="21"/>
        <end position="283"/>
    </location>
</feature>
<sequence length="300" mass="35219">MELPQLTPASVIEGRWSKNKYKIKKKIGKGGIAEVYLVEDIKTKKEYALKISKDSISINREYELLKKFNKIDIIVKCYEIDDYQIHGENYYYILLEYIEGENLKKYRQQKYLQKNTIIAIILIILKGIKTLYSEEYIITDLKLENIMMDKKNRQLKIIDLGGAVKKGETVKEFTPLYDRANWKCGERVAEASYGIFAVMMIFTKLLLKENIHPKKENIQDVINKIRGLGLGEEIEAYIIEGLLDQNKSVDYFLEGFKKLYRQEQGIQQQMRILLKEKRINYFLGFSIFSFCITIIILFLA</sequence>
<reference evidence="8 9" key="1">
    <citation type="submission" date="2016-10" db="EMBL/GenBank/DDBJ databases">
        <authorList>
            <person name="de Groot N.N."/>
        </authorList>
    </citation>
    <scope>NUCLEOTIDE SEQUENCE [LARGE SCALE GENOMIC DNA]</scope>
    <source>
        <strain evidence="8 9">DSM 18979</strain>
    </source>
</reference>
<gene>
    <name evidence="8" type="ORF">SAMN05660297_00930</name>
</gene>
<protein>
    <submittedName>
        <fullName evidence="8">Serine/threonine protein kinase</fullName>
    </submittedName>
</protein>
<keyword evidence="6" id="KW-0812">Transmembrane</keyword>
<keyword evidence="2" id="KW-0808">Transferase</keyword>
<keyword evidence="1 8" id="KW-0723">Serine/threonine-protein kinase</keyword>
<dbReference type="InterPro" id="IPR000719">
    <property type="entry name" value="Prot_kinase_dom"/>
</dbReference>
<dbReference type="Pfam" id="PF00069">
    <property type="entry name" value="Pkinase"/>
    <property type="match status" value="1"/>
</dbReference>
<dbReference type="GO" id="GO:0004674">
    <property type="term" value="F:protein serine/threonine kinase activity"/>
    <property type="evidence" value="ECO:0007669"/>
    <property type="project" value="UniProtKB-KW"/>
</dbReference>
<evidence type="ECO:0000256" key="2">
    <source>
        <dbReference type="ARBA" id="ARBA00022679"/>
    </source>
</evidence>
<evidence type="ECO:0000313" key="8">
    <source>
        <dbReference type="EMBL" id="SES93850.1"/>
    </source>
</evidence>
<dbReference type="Proteomes" id="UP000199568">
    <property type="component" value="Unassembled WGS sequence"/>
</dbReference>
<evidence type="ECO:0000313" key="9">
    <source>
        <dbReference type="Proteomes" id="UP000199568"/>
    </source>
</evidence>
<evidence type="ECO:0000256" key="4">
    <source>
        <dbReference type="ARBA" id="ARBA00022777"/>
    </source>
</evidence>